<name>A0A6G1JKH2_9PLEO</name>
<accession>A0A6G1JKH2</accession>
<keyword evidence="1" id="KW-0472">Membrane</keyword>
<dbReference type="Proteomes" id="UP000799291">
    <property type="component" value="Unassembled WGS sequence"/>
</dbReference>
<gene>
    <name evidence="2" type="ORF">K458DRAFT_64496</name>
</gene>
<organism evidence="2 3">
    <name type="scientific">Lentithecium fluviatile CBS 122367</name>
    <dbReference type="NCBI Taxonomy" id="1168545"/>
    <lineage>
        <taxon>Eukaryota</taxon>
        <taxon>Fungi</taxon>
        <taxon>Dikarya</taxon>
        <taxon>Ascomycota</taxon>
        <taxon>Pezizomycotina</taxon>
        <taxon>Dothideomycetes</taxon>
        <taxon>Pleosporomycetidae</taxon>
        <taxon>Pleosporales</taxon>
        <taxon>Massarineae</taxon>
        <taxon>Lentitheciaceae</taxon>
        <taxon>Lentithecium</taxon>
    </lineage>
</organism>
<protein>
    <submittedName>
        <fullName evidence="2">Uncharacterized protein</fullName>
    </submittedName>
</protein>
<dbReference type="AlphaFoldDB" id="A0A6G1JKH2"/>
<sequence>MVTMAFFIRRAGGMRHWLAFRVDTTAHHAARTERLLSLRTNPNSRHRVRQTFGGGIDGCSTASSTDSASQCRLHPTKQLGYAVSTSQSKTMGLTHVLHSATTRTASETAAWVDSVTSLWSQPRLWRRLILDLLTTCFVGVLVGCGICFCFWNFKSKCRHYLR</sequence>
<keyword evidence="1" id="KW-0812">Transmembrane</keyword>
<keyword evidence="3" id="KW-1185">Reference proteome</keyword>
<keyword evidence="1" id="KW-1133">Transmembrane helix</keyword>
<evidence type="ECO:0000313" key="2">
    <source>
        <dbReference type="EMBL" id="KAF2690928.1"/>
    </source>
</evidence>
<evidence type="ECO:0000256" key="1">
    <source>
        <dbReference type="SAM" id="Phobius"/>
    </source>
</evidence>
<proteinExistence type="predicted"/>
<dbReference type="EMBL" id="MU005570">
    <property type="protein sequence ID" value="KAF2690928.1"/>
    <property type="molecule type" value="Genomic_DNA"/>
</dbReference>
<reference evidence="2" key="1">
    <citation type="journal article" date="2020" name="Stud. Mycol.">
        <title>101 Dothideomycetes genomes: a test case for predicting lifestyles and emergence of pathogens.</title>
        <authorList>
            <person name="Haridas S."/>
            <person name="Albert R."/>
            <person name="Binder M."/>
            <person name="Bloem J."/>
            <person name="Labutti K."/>
            <person name="Salamov A."/>
            <person name="Andreopoulos B."/>
            <person name="Baker S."/>
            <person name="Barry K."/>
            <person name="Bills G."/>
            <person name="Bluhm B."/>
            <person name="Cannon C."/>
            <person name="Castanera R."/>
            <person name="Culley D."/>
            <person name="Daum C."/>
            <person name="Ezra D."/>
            <person name="Gonzalez J."/>
            <person name="Henrissat B."/>
            <person name="Kuo A."/>
            <person name="Liang C."/>
            <person name="Lipzen A."/>
            <person name="Lutzoni F."/>
            <person name="Magnuson J."/>
            <person name="Mondo S."/>
            <person name="Nolan M."/>
            <person name="Ohm R."/>
            <person name="Pangilinan J."/>
            <person name="Park H.-J."/>
            <person name="Ramirez L."/>
            <person name="Alfaro M."/>
            <person name="Sun H."/>
            <person name="Tritt A."/>
            <person name="Yoshinaga Y."/>
            <person name="Zwiers L.-H."/>
            <person name="Turgeon B."/>
            <person name="Goodwin S."/>
            <person name="Spatafora J."/>
            <person name="Crous P."/>
            <person name="Grigoriev I."/>
        </authorList>
    </citation>
    <scope>NUCLEOTIDE SEQUENCE</scope>
    <source>
        <strain evidence="2">CBS 122367</strain>
    </source>
</reference>
<evidence type="ECO:0000313" key="3">
    <source>
        <dbReference type="Proteomes" id="UP000799291"/>
    </source>
</evidence>
<feature type="transmembrane region" description="Helical" evidence="1">
    <location>
        <begin position="128"/>
        <end position="153"/>
    </location>
</feature>